<dbReference type="AlphaFoldDB" id="A0AAV7GZJ2"/>
<dbReference type="EMBL" id="JAGFBR010000009">
    <property type="protein sequence ID" value="KAH0461083.1"/>
    <property type="molecule type" value="Genomic_DNA"/>
</dbReference>
<name>A0AAV7GZJ2_DENCH</name>
<gene>
    <name evidence="1" type="ORF">IEQ34_008658</name>
</gene>
<keyword evidence="2" id="KW-1185">Reference proteome</keyword>
<dbReference type="Proteomes" id="UP000775213">
    <property type="component" value="Unassembled WGS sequence"/>
</dbReference>
<proteinExistence type="predicted"/>
<comment type="caution">
    <text evidence="1">The sequence shown here is derived from an EMBL/GenBank/DDBJ whole genome shotgun (WGS) entry which is preliminary data.</text>
</comment>
<evidence type="ECO:0000313" key="1">
    <source>
        <dbReference type="EMBL" id="KAH0461083.1"/>
    </source>
</evidence>
<organism evidence="1 2">
    <name type="scientific">Dendrobium chrysotoxum</name>
    <name type="common">Orchid</name>
    <dbReference type="NCBI Taxonomy" id="161865"/>
    <lineage>
        <taxon>Eukaryota</taxon>
        <taxon>Viridiplantae</taxon>
        <taxon>Streptophyta</taxon>
        <taxon>Embryophyta</taxon>
        <taxon>Tracheophyta</taxon>
        <taxon>Spermatophyta</taxon>
        <taxon>Magnoliopsida</taxon>
        <taxon>Liliopsida</taxon>
        <taxon>Asparagales</taxon>
        <taxon>Orchidaceae</taxon>
        <taxon>Epidendroideae</taxon>
        <taxon>Malaxideae</taxon>
        <taxon>Dendrobiinae</taxon>
        <taxon>Dendrobium</taxon>
    </lineage>
</organism>
<reference evidence="1 2" key="1">
    <citation type="journal article" date="2021" name="Hortic Res">
        <title>Chromosome-scale assembly of the Dendrobium chrysotoxum genome enhances the understanding of orchid evolution.</title>
        <authorList>
            <person name="Zhang Y."/>
            <person name="Zhang G.Q."/>
            <person name="Zhang D."/>
            <person name="Liu X.D."/>
            <person name="Xu X.Y."/>
            <person name="Sun W.H."/>
            <person name="Yu X."/>
            <person name="Zhu X."/>
            <person name="Wang Z.W."/>
            <person name="Zhao X."/>
            <person name="Zhong W.Y."/>
            <person name="Chen H."/>
            <person name="Yin W.L."/>
            <person name="Huang T."/>
            <person name="Niu S.C."/>
            <person name="Liu Z.J."/>
        </authorList>
    </citation>
    <scope>NUCLEOTIDE SEQUENCE [LARGE SCALE GENOMIC DNA]</scope>
    <source>
        <strain evidence="1">Lindl</strain>
    </source>
</reference>
<accession>A0AAV7GZJ2</accession>
<sequence length="183" mass="20061">MIVLDRPGFRDIDLYKLFSRVIEDNGGRFMFKLTMMFGELILNACRKAKIQGLNGGIRDITDEQGCVAPVAPNAQDQSNIIVVQENSFGINPVVDILAPSTINMLGDSNVNDTMYSKGNIDNYGLLISSQLAMCKSSLIDNNINFLTNSNVEAIAGEPLGALLNISELKIPFMSLYFSFNINA</sequence>
<protein>
    <submittedName>
        <fullName evidence="1">Uncharacterized protein</fullName>
    </submittedName>
</protein>
<evidence type="ECO:0000313" key="2">
    <source>
        <dbReference type="Proteomes" id="UP000775213"/>
    </source>
</evidence>